<accession>A0A3N4LCY2</accession>
<protein>
    <submittedName>
        <fullName evidence="2">Uncharacterized protein</fullName>
    </submittedName>
</protein>
<gene>
    <name evidence="2" type="ORF">L211DRAFT_842744</name>
</gene>
<sequence>MPEAEEEILECIRVGHPGLWLSLSALQHQFISPPTEVVEYHRYKNAVLATYLPGEAYEPEIEAPLPPPLVNPMQLYHLLKACCSSRFKVTPLPTPLPSKMHSSERKKGSRFLRWNTGGSMSSAE</sequence>
<dbReference type="AlphaFoldDB" id="A0A3N4LCY2"/>
<name>A0A3N4LCY2_9PEZI</name>
<evidence type="ECO:0000313" key="2">
    <source>
        <dbReference type="EMBL" id="RPB19332.1"/>
    </source>
</evidence>
<dbReference type="InParanoid" id="A0A3N4LCY2"/>
<dbReference type="EMBL" id="ML121591">
    <property type="protein sequence ID" value="RPB19332.1"/>
    <property type="molecule type" value="Genomic_DNA"/>
</dbReference>
<reference evidence="2 3" key="1">
    <citation type="journal article" date="2018" name="Nat. Ecol. Evol.">
        <title>Pezizomycetes genomes reveal the molecular basis of ectomycorrhizal truffle lifestyle.</title>
        <authorList>
            <person name="Murat C."/>
            <person name="Payen T."/>
            <person name="Noel B."/>
            <person name="Kuo A."/>
            <person name="Morin E."/>
            <person name="Chen J."/>
            <person name="Kohler A."/>
            <person name="Krizsan K."/>
            <person name="Balestrini R."/>
            <person name="Da Silva C."/>
            <person name="Montanini B."/>
            <person name="Hainaut M."/>
            <person name="Levati E."/>
            <person name="Barry K.W."/>
            <person name="Belfiori B."/>
            <person name="Cichocki N."/>
            <person name="Clum A."/>
            <person name="Dockter R.B."/>
            <person name="Fauchery L."/>
            <person name="Guy J."/>
            <person name="Iotti M."/>
            <person name="Le Tacon F."/>
            <person name="Lindquist E.A."/>
            <person name="Lipzen A."/>
            <person name="Malagnac F."/>
            <person name="Mello A."/>
            <person name="Molinier V."/>
            <person name="Miyauchi S."/>
            <person name="Poulain J."/>
            <person name="Riccioni C."/>
            <person name="Rubini A."/>
            <person name="Sitrit Y."/>
            <person name="Splivallo R."/>
            <person name="Traeger S."/>
            <person name="Wang M."/>
            <person name="Zifcakova L."/>
            <person name="Wipf D."/>
            <person name="Zambonelli A."/>
            <person name="Paolocci F."/>
            <person name="Nowrousian M."/>
            <person name="Ottonello S."/>
            <person name="Baldrian P."/>
            <person name="Spatafora J.W."/>
            <person name="Henrissat B."/>
            <person name="Nagy L.G."/>
            <person name="Aury J.M."/>
            <person name="Wincker P."/>
            <person name="Grigoriev I.V."/>
            <person name="Bonfante P."/>
            <person name="Martin F.M."/>
        </authorList>
    </citation>
    <scope>NUCLEOTIDE SEQUENCE [LARGE SCALE GENOMIC DNA]</scope>
    <source>
        <strain evidence="2 3">ATCC MYA-4762</strain>
    </source>
</reference>
<evidence type="ECO:0000256" key="1">
    <source>
        <dbReference type="SAM" id="MobiDB-lite"/>
    </source>
</evidence>
<evidence type="ECO:0000313" key="3">
    <source>
        <dbReference type="Proteomes" id="UP000267821"/>
    </source>
</evidence>
<feature type="region of interest" description="Disordered" evidence="1">
    <location>
        <begin position="94"/>
        <end position="124"/>
    </location>
</feature>
<keyword evidence="3" id="KW-1185">Reference proteome</keyword>
<proteinExistence type="predicted"/>
<organism evidence="2 3">
    <name type="scientific">Terfezia boudieri ATCC MYA-4762</name>
    <dbReference type="NCBI Taxonomy" id="1051890"/>
    <lineage>
        <taxon>Eukaryota</taxon>
        <taxon>Fungi</taxon>
        <taxon>Dikarya</taxon>
        <taxon>Ascomycota</taxon>
        <taxon>Pezizomycotina</taxon>
        <taxon>Pezizomycetes</taxon>
        <taxon>Pezizales</taxon>
        <taxon>Pezizaceae</taxon>
        <taxon>Terfezia</taxon>
    </lineage>
</organism>
<dbReference type="Proteomes" id="UP000267821">
    <property type="component" value="Unassembled WGS sequence"/>
</dbReference>